<feature type="region of interest" description="Disordered" evidence="1">
    <location>
        <begin position="198"/>
        <end position="280"/>
    </location>
</feature>
<feature type="compositionally biased region" description="Polar residues" evidence="1">
    <location>
        <begin position="131"/>
        <end position="157"/>
    </location>
</feature>
<proteinExistence type="predicted"/>
<accession>A0A9W8EAI0</accession>
<dbReference type="OrthoDB" id="5600532at2759"/>
<feature type="region of interest" description="Disordered" evidence="1">
    <location>
        <begin position="110"/>
        <end position="175"/>
    </location>
</feature>
<feature type="region of interest" description="Disordered" evidence="1">
    <location>
        <begin position="304"/>
        <end position="337"/>
    </location>
</feature>
<evidence type="ECO:0000313" key="2">
    <source>
        <dbReference type="EMBL" id="KAJ1983506.1"/>
    </source>
</evidence>
<name>A0A9W8EAI0_9FUNG</name>
<reference evidence="2" key="1">
    <citation type="submission" date="2022-07" db="EMBL/GenBank/DDBJ databases">
        <title>Phylogenomic reconstructions and comparative analyses of Kickxellomycotina fungi.</title>
        <authorList>
            <person name="Reynolds N.K."/>
            <person name="Stajich J.E."/>
            <person name="Barry K."/>
            <person name="Grigoriev I.V."/>
            <person name="Crous P."/>
            <person name="Smith M.E."/>
        </authorList>
    </citation>
    <scope>NUCLEOTIDE SEQUENCE</scope>
    <source>
        <strain evidence="2">RSA 567</strain>
    </source>
</reference>
<sequence length="533" mass="56127">MSHVPKVSTVALTPNSSSSPPPTPTTPSVPLAEKCPLPSPTSPPSTESLPGASQGSRQLTSAKNTSKSRSKKKALAKRNLLPASSAALLPHTSLPAAVVIAKTKAAVSSVSSAASHRSTALPTKGRCSADGTENASPSPLQQSTAQPGHLHTSQPLTQPKELMPEPSHSAYPTPPVAELAVNSQPLSEDLFAHCQPIHRPKAVGRRSSSSLMPSDTTTSRSPPSQKMVTRSLEPSPELRARLSTTATSPRIHPFDSLSDATAIPPQPYLSSDGSRSCRRPAPTAKWFSPFDPHWQVSLDFLRSERQRQSQCRPPPGFPATPAGTTRPPLPLTQHRPASTAWDGFNALSTRHQRSASEQTSMPQPPPGLSNSRTGLCLPSPNNLPLRSSLDQSSLPMASQSVLLQAEPTASMLTTGRGPGGFGLSTSLAMAAPPPHYNLSFDGCLTTANDYRRPFTANAGGVAKYGAGNARRSSISPMLPSSCWNPASPMVMDPQPVPLPFQANGTNSARAAHLHQQPIGETSSLHFSAPLPDN</sequence>
<dbReference type="AlphaFoldDB" id="A0A9W8EAI0"/>
<keyword evidence="3" id="KW-1185">Reference proteome</keyword>
<comment type="caution">
    <text evidence="2">The sequence shown here is derived from an EMBL/GenBank/DDBJ whole genome shotgun (WGS) entry which is preliminary data.</text>
</comment>
<feature type="region of interest" description="Disordered" evidence="1">
    <location>
        <begin position="1"/>
        <end position="85"/>
    </location>
</feature>
<organism evidence="2 3">
    <name type="scientific">Dimargaris verticillata</name>
    <dbReference type="NCBI Taxonomy" id="2761393"/>
    <lineage>
        <taxon>Eukaryota</taxon>
        <taxon>Fungi</taxon>
        <taxon>Fungi incertae sedis</taxon>
        <taxon>Zoopagomycota</taxon>
        <taxon>Kickxellomycotina</taxon>
        <taxon>Dimargaritomycetes</taxon>
        <taxon>Dimargaritales</taxon>
        <taxon>Dimargaritaceae</taxon>
        <taxon>Dimargaris</taxon>
    </lineage>
</organism>
<evidence type="ECO:0000313" key="3">
    <source>
        <dbReference type="Proteomes" id="UP001151582"/>
    </source>
</evidence>
<feature type="region of interest" description="Disordered" evidence="1">
    <location>
        <begin position="502"/>
        <end position="533"/>
    </location>
</feature>
<evidence type="ECO:0000256" key="1">
    <source>
        <dbReference type="SAM" id="MobiDB-lite"/>
    </source>
</evidence>
<feature type="compositionally biased region" description="Basic residues" evidence="1">
    <location>
        <begin position="66"/>
        <end position="76"/>
    </location>
</feature>
<dbReference type="Proteomes" id="UP001151582">
    <property type="component" value="Unassembled WGS sequence"/>
</dbReference>
<feature type="compositionally biased region" description="Low complexity" evidence="1">
    <location>
        <begin position="213"/>
        <end position="224"/>
    </location>
</feature>
<feature type="region of interest" description="Disordered" evidence="1">
    <location>
        <begin position="349"/>
        <end position="375"/>
    </location>
</feature>
<dbReference type="EMBL" id="JANBQB010000052">
    <property type="protein sequence ID" value="KAJ1983506.1"/>
    <property type="molecule type" value="Genomic_DNA"/>
</dbReference>
<feature type="compositionally biased region" description="Low complexity" evidence="1">
    <location>
        <begin position="110"/>
        <end position="120"/>
    </location>
</feature>
<feature type="compositionally biased region" description="Polar residues" evidence="1">
    <location>
        <begin position="51"/>
        <end position="65"/>
    </location>
</feature>
<gene>
    <name evidence="2" type="ORF">H4R34_001231</name>
</gene>
<protein>
    <submittedName>
        <fullName evidence="2">Uncharacterized protein</fullName>
    </submittedName>
</protein>